<name>A0A0G0L1K2_9BACT</name>
<dbReference type="InterPro" id="IPR013216">
    <property type="entry name" value="Methyltransf_11"/>
</dbReference>
<dbReference type="GO" id="GO:0008757">
    <property type="term" value="F:S-adenosylmethionine-dependent methyltransferase activity"/>
    <property type="evidence" value="ECO:0007669"/>
    <property type="project" value="InterPro"/>
</dbReference>
<gene>
    <name evidence="2" type="ORF">UT08_C0003G0006</name>
</gene>
<sequence>MTAYYDSYDYPLYWEGREYEHQSEVHAINEFLKKIPKIKTILEIGAGYGRLTPIYYYRSAKVILTDPSSKILKIAKNNLKNKKIKYIQSKLENLPNKIRAHSVNLIVLVRVLHHIEDLDFAFSTINNLLTQKGYFLLEYANKRHLKALFSELFHGNLMFLLDIFPKEVKSKKRIKYKLPFRNYNPDLIREKLYKNGFKIIDTRSVSNIRSPFLKKLIPLDLLLFIEKILQKPFSGIYLGPSMFVLAKKVN</sequence>
<evidence type="ECO:0000313" key="2">
    <source>
        <dbReference type="EMBL" id="KKQ85843.1"/>
    </source>
</evidence>
<comment type="caution">
    <text evidence="2">The sequence shown here is derived from an EMBL/GenBank/DDBJ whole genome shotgun (WGS) entry which is preliminary data.</text>
</comment>
<evidence type="ECO:0000313" key="3">
    <source>
        <dbReference type="Proteomes" id="UP000034081"/>
    </source>
</evidence>
<proteinExistence type="predicted"/>
<feature type="domain" description="Methyltransferase type 11" evidence="1">
    <location>
        <begin position="42"/>
        <end position="136"/>
    </location>
</feature>
<dbReference type="Gene3D" id="3.40.50.150">
    <property type="entry name" value="Vaccinia Virus protein VP39"/>
    <property type="match status" value="1"/>
</dbReference>
<reference evidence="2 3" key="1">
    <citation type="journal article" date="2015" name="Nature">
        <title>rRNA introns, odd ribosomes, and small enigmatic genomes across a large radiation of phyla.</title>
        <authorList>
            <person name="Brown C.T."/>
            <person name="Hug L.A."/>
            <person name="Thomas B.C."/>
            <person name="Sharon I."/>
            <person name="Castelle C.J."/>
            <person name="Singh A."/>
            <person name="Wilkins M.J."/>
            <person name="Williams K.H."/>
            <person name="Banfield J.F."/>
        </authorList>
    </citation>
    <scope>NUCLEOTIDE SEQUENCE [LARGE SCALE GENOMIC DNA]</scope>
</reference>
<dbReference type="STRING" id="1618570.UT08_C0003G0006"/>
<organism evidence="2 3">
    <name type="scientific">Candidatus Woesebacteria bacterium GW2011_GWB1_38_8</name>
    <dbReference type="NCBI Taxonomy" id="1618570"/>
    <lineage>
        <taxon>Bacteria</taxon>
        <taxon>Candidatus Woeseibacteriota</taxon>
    </lineage>
</organism>
<dbReference type="AlphaFoldDB" id="A0A0G0L1K2"/>
<protein>
    <recommendedName>
        <fullName evidence="1">Methyltransferase type 11 domain-containing protein</fullName>
    </recommendedName>
</protein>
<dbReference type="Proteomes" id="UP000034081">
    <property type="component" value="Unassembled WGS sequence"/>
</dbReference>
<evidence type="ECO:0000259" key="1">
    <source>
        <dbReference type="Pfam" id="PF08241"/>
    </source>
</evidence>
<dbReference type="InterPro" id="IPR029063">
    <property type="entry name" value="SAM-dependent_MTases_sf"/>
</dbReference>
<dbReference type="EMBL" id="LBVL01000003">
    <property type="protein sequence ID" value="KKQ85843.1"/>
    <property type="molecule type" value="Genomic_DNA"/>
</dbReference>
<dbReference type="Pfam" id="PF08241">
    <property type="entry name" value="Methyltransf_11"/>
    <property type="match status" value="1"/>
</dbReference>
<dbReference type="PATRIC" id="fig|1618570.3.peg.288"/>
<accession>A0A0G0L1K2</accession>
<dbReference type="CDD" id="cd02440">
    <property type="entry name" value="AdoMet_MTases"/>
    <property type="match status" value="1"/>
</dbReference>
<dbReference type="PANTHER" id="PTHR43861">
    <property type="entry name" value="TRANS-ACONITATE 2-METHYLTRANSFERASE-RELATED"/>
    <property type="match status" value="1"/>
</dbReference>
<dbReference type="SUPFAM" id="SSF53335">
    <property type="entry name" value="S-adenosyl-L-methionine-dependent methyltransferases"/>
    <property type="match status" value="1"/>
</dbReference>